<gene>
    <name evidence="2" type="ORF">AABB29_03610</name>
</gene>
<proteinExistence type="predicted"/>
<keyword evidence="1" id="KW-1133">Transmembrane helix</keyword>
<protein>
    <recommendedName>
        <fullName evidence="4">DUF1761 family protein</fullName>
    </recommendedName>
</protein>
<sequence length="135" mass="14414">MALQTVLTVLAFMVVSFAVQGLSHFIINAKHFADIGFMRPDPILPMGFAVMIIQALIISFVMINLWPNGATIMQALTVAACFGLFLGSYIALAEPAKYAAPSIPAWIMVEASASFVQFAGFGVLLGLIYRGSPAT</sequence>
<feature type="transmembrane region" description="Helical" evidence="1">
    <location>
        <begin position="6"/>
        <end position="27"/>
    </location>
</feature>
<name>A0ABZ2V6E5_9RHOB</name>
<evidence type="ECO:0000313" key="2">
    <source>
        <dbReference type="EMBL" id="WZC49749.1"/>
    </source>
</evidence>
<feature type="transmembrane region" description="Helical" evidence="1">
    <location>
        <begin position="48"/>
        <end position="66"/>
    </location>
</feature>
<feature type="transmembrane region" description="Helical" evidence="1">
    <location>
        <begin position="105"/>
        <end position="129"/>
    </location>
</feature>
<organism evidence="2 3">
    <name type="scientific">Yoonia phaeophyticola</name>
    <dbReference type="NCBI Taxonomy" id="3137369"/>
    <lineage>
        <taxon>Bacteria</taxon>
        <taxon>Pseudomonadati</taxon>
        <taxon>Pseudomonadota</taxon>
        <taxon>Alphaproteobacteria</taxon>
        <taxon>Rhodobacterales</taxon>
        <taxon>Paracoccaceae</taxon>
        <taxon>Yoonia</taxon>
    </lineage>
</organism>
<dbReference type="EMBL" id="CP150951">
    <property type="protein sequence ID" value="WZC49749.1"/>
    <property type="molecule type" value="Genomic_DNA"/>
</dbReference>
<keyword evidence="1" id="KW-0812">Transmembrane</keyword>
<evidence type="ECO:0000256" key="1">
    <source>
        <dbReference type="SAM" id="Phobius"/>
    </source>
</evidence>
<feature type="transmembrane region" description="Helical" evidence="1">
    <location>
        <begin position="72"/>
        <end position="93"/>
    </location>
</feature>
<accession>A0ABZ2V6E5</accession>
<reference evidence="3" key="1">
    <citation type="submission" date="2024-04" db="EMBL/GenBank/DDBJ databases">
        <title>Phylogenomic analyses of a clade within the roseobacter group suggest taxonomic reassignments of species of the genera Aestuariivita, Citreicella, Loktanella, Nautella, Pelagibaca, Ruegeria, Thalassobius, Thiobacimonas and Tropicibacter, and the proposal o.</title>
        <authorList>
            <person name="Jeon C.O."/>
        </authorList>
    </citation>
    <scope>NUCLEOTIDE SEQUENCE [LARGE SCALE GENOMIC DNA]</scope>
    <source>
        <strain evidence="3">BS5-3</strain>
    </source>
</reference>
<evidence type="ECO:0008006" key="4">
    <source>
        <dbReference type="Google" id="ProtNLM"/>
    </source>
</evidence>
<dbReference type="Proteomes" id="UP001440612">
    <property type="component" value="Chromosome"/>
</dbReference>
<keyword evidence="3" id="KW-1185">Reference proteome</keyword>
<dbReference type="RefSeq" id="WP_341367859.1">
    <property type="nucleotide sequence ID" value="NZ_CP150951.2"/>
</dbReference>
<keyword evidence="1" id="KW-0472">Membrane</keyword>
<evidence type="ECO:0000313" key="3">
    <source>
        <dbReference type="Proteomes" id="UP001440612"/>
    </source>
</evidence>